<evidence type="ECO:0000256" key="1">
    <source>
        <dbReference type="ARBA" id="ARBA00022723"/>
    </source>
</evidence>
<evidence type="ECO:0000259" key="5">
    <source>
        <dbReference type="PROSITE" id="PS51044"/>
    </source>
</evidence>
<protein>
    <submittedName>
        <fullName evidence="6">E3 SUMO-protein ligase</fullName>
    </submittedName>
</protein>
<evidence type="ECO:0000256" key="3">
    <source>
        <dbReference type="ARBA" id="ARBA00022833"/>
    </source>
</evidence>
<evidence type="ECO:0000313" key="7">
    <source>
        <dbReference type="Proteomes" id="UP001307889"/>
    </source>
</evidence>
<keyword evidence="3" id="KW-0862">Zinc</keyword>
<feature type="domain" description="SP-RING-type" evidence="5">
    <location>
        <begin position="181"/>
        <end position="264"/>
    </location>
</feature>
<keyword evidence="6" id="KW-0436">Ligase</keyword>
<reference evidence="6 7" key="1">
    <citation type="submission" date="2023-09" db="EMBL/GenBank/DDBJ databases">
        <title>Nesidiocoris tenuis whole genome shotgun sequence.</title>
        <authorList>
            <person name="Shibata T."/>
            <person name="Shimoda M."/>
            <person name="Kobayashi T."/>
            <person name="Uehara T."/>
        </authorList>
    </citation>
    <scope>NUCLEOTIDE SEQUENCE [LARGE SCALE GENOMIC DNA]</scope>
    <source>
        <strain evidence="6 7">Japan</strain>
    </source>
</reference>
<dbReference type="InterPro" id="IPR013083">
    <property type="entry name" value="Znf_RING/FYVE/PHD"/>
</dbReference>
<evidence type="ECO:0000313" key="6">
    <source>
        <dbReference type="EMBL" id="BES97440.1"/>
    </source>
</evidence>
<dbReference type="InterPro" id="IPR004181">
    <property type="entry name" value="Znf_MIZ"/>
</dbReference>
<sequence length="302" mass="33840">MLDSASDVPVQKKVSVVMKKDLIFNEIEDLVPPTLLSKQSGSFKFPIKLSADQAEKLGMGRDVARKPIHHQFKVVLRICRFWGITFDLDYYIGISAITINNSQLIKFQNIDQRPLDITSFLKISPLAENLVFLDRKSASHSMVIAVYFVSDPTAAAIVRKVIRNPSQFLASDWTRNKLSTVHPEEGVLSSEFSLVCPLTQKRFEIPVRGKNCQHLACFDAHSFINLGLTTQKREWFCPICNAHVLPGDLVVDGFCLEVLGKLKSDGDDSTKIRMNPNGEWSPVRANFSTNVVDIEESSCLAK</sequence>
<dbReference type="PANTHER" id="PTHR10782:SF4">
    <property type="entry name" value="TONALLI, ISOFORM E"/>
    <property type="match status" value="1"/>
</dbReference>
<proteinExistence type="predicted"/>
<dbReference type="CDD" id="cd16650">
    <property type="entry name" value="SP-RING_PIAS-like"/>
    <property type="match status" value="1"/>
</dbReference>
<accession>A0ABN7B2N1</accession>
<dbReference type="Gene3D" id="3.30.40.10">
    <property type="entry name" value="Zinc/RING finger domain, C3HC4 (zinc finger)"/>
    <property type="match status" value="1"/>
</dbReference>
<dbReference type="Proteomes" id="UP001307889">
    <property type="component" value="Chromosome 8"/>
</dbReference>
<dbReference type="GO" id="GO:0016874">
    <property type="term" value="F:ligase activity"/>
    <property type="evidence" value="ECO:0007669"/>
    <property type="project" value="UniProtKB-KW"/>
</dbReference>
<gene>
    <name evidence="6" type="ORF">NTJ_10254</name>
</gene>
<dbReference type="Pfam" id="PF02891">
    <property type="entry name" value="zf-MIZ"/>
    <property type="match status" value="1"/>
</dbReference>
<keyword evidence="2 4" id="KW-0863">Zinc-finger</keyword>
<evidence type="ECO:0000256" key="4">
    <source>
        <dbReference type="PROSITE-ProRule" id="PRU00452"/>
    </source>
</evidence>
<dbReference type="PANTHER" id="PTHR10782">
    <property type="entry name" value="ZINC FINGER MIZ DOMAIN-CONTAINING PROTEIN"/>
    <property type="match status" value="1"/>
</dbReference>
<keyword evidence="7" id="KW-1185">Reference proteome</keyword>
<dbReference type="EMBL" id="AP028916">
    <property type="protein sequence ID" value="BES97440.1"/>
    <property type="molecule type" value="Genomic_DNA"/>
</dbReference>
<keyword evidence="1" id="KW-0479">Metal-binding</keyword>
<dbReference type="InterPro" id="IPR038654">
    <property type="entry name" value="PINIT_sf"/>
</dbReference>
<organism evidence="6 7">
    <name type="scientific">Nesidiocoris tenuis</name>
    <dbReference type="NCBI Taxonomy" id="355587"/>
    <lineage>
        <taxon>Eukaryota</taxon>
        <taxon>Metazoa</taxon>
        <taxon>Ecdysozoa</taxon>
        <taxon>Arthropoda</taxon>
        <taxon>Hexapoda</taxon>
        <taxon>Insecta</taxon>
        <taxon>Pterygota</taxon>
        <taxon>Neoptera</taxon>
        <taxon>Paraneoptera</taxon>
        <taxon>Hemiptera</taxon>
        <taxon>Heteroptera</taxon>
        <taxon>Panheteroptera</taxon>
        <taxon>Cimicomorpha</taxon>
        <taxon>Miridae</taxon>
        <taxon>Dicyphina</taxon>
        <taxon>Nesidiocoris</taxon>
    </lineage>
</organism>
<evidence type="ECO:0000256" key="2">
    <source>
        <dbReference type="ARBA" id="ARBA00022771"/>
    </source>
</evidence>
<dbReference type="PROSITE" id="PS51044">
    <property type="entry name" value="ZF_SP_RING"/>
    <property type="match status" value="1"/>
</dbReference>
<name>A0ABN7B2N1_9HEMI</name>
<dbReference type="Gene3D" id="2.60.120.780">
    <property type="entry name" value="PINIT domain"/>
    <property type="match status" value="1"/>
</dbReference>